<evidence type="ECO:0000313" key="2">
    <source>
        <dbReference type="Proteomes" id="UP000054903"/>
    </source>
</evidence>
<keyword evidence="2" id="KW-1185">Reference proteome</keyword>
<dbReference type="RefSeq" id="WP_061138697.1">
    <property type="nucleotide sequence ID" value="NZ_FCNX02000029.1"/>
</dbReference>
<sequence length="69" mass="7400">MPLLGLSEIERLYVTRANTAPSGAITPKGSHQISVCERLVEKGEFVRLADGAYTTPSVAQELGLRSADK</sequence>
<evidence type="ECO:0000313" key="1">
    <source>
        <dbReference type="EMBL" id="SAL03220.1"/>
    </source>
</evidence>
<organism evidence="1 2">
    <name type="scientific">Caballeronia fortuita</name>
    <dbReference type="NCBI Taxonomy" id="1777138"/>
    <lineage>
        <taxon>Bacteria</taxon>
        <taxon>Pseudomonadati</taxon>
        <taxon>Pseudomonadota</taxon>
        <taxon>Betaproteobacteria</taxon>
        <taxon>Burkholderiales</taxon>
        <taxon>Burkholderiaceae</taxon>
        <taxon>Caballeronia</taxon>
    </lineage>
</organism>
<comment type="caution">
    <text evidence="1">The sequence shown here is derived from an EMBL/GenBank/DDBJ whole genome shotgun (WGS) entry which is preliminary data.</text>
</comment>
<proteinExistence type="predicted"/>
<dbReference type="EMBL" id="FCNX02000029">
    <property type="protein sequence ID" value="SAL03220.1"/>
    <property type="molecule type" value="Genomic_DNA"/>
</dbReference>
<dbReference type="STRING" id="1777138.AWB77_06741"/>
<reference evidence="1" key="1">
    <citation type="submission" date="2016-01" db="EMBL/GenBank/DDBJ databases">
        <authorList>
            <person name="Peeters C."/>
        </authorList>
    </citation>
    <scope>NUCLEOTIDE SEQUENCE</scope>
    <source>
        <strain evidence="1">LMG 29320</strain>
    </source>
</reference>
<accession>A0A158E939</accession>
<name>A0A158E939_9BURK</name>
<dbReference type="AlphaFoldDB" id="A0A158E939"/>
<dbReference type="Proteomes" id="UP000054903">
    <property type="component" value="Unassembled WGS sequence"/>
</dbReference>
<gene>
    <name evidence="1" type="ORF">AWB77_06741</name>
</gene>
<protein>
    <submittedName>
        <fullName evidence="1">Uncharacterized protein</fullName>
    </submittedName>
</protein>